<accession>F2AZZ7</accession>
<sequence length="309" mass="34528">MPQHYDIIGDIHGHAEELVRLLLELGYQRHGHGFRHADRMVLFVGDLIDRGPAIADVIQIVRSMVDAGDALVVMGNHEFNAIAFHTAVPGTAKQWYREHSEKNRNQHQATLDQLSTRELTDAIAWFRTLPVALELNGVRVVHAAWMEDRIGEINRSLDTFGPFTPEFLAEATIPCSELHAAVEDVLKGPELRLPSGYEIVDKSGHVRDTVRVKWYEQPAGRTYRGYHFGSDDVPDLAIDPAAAERLVGYSLNAPPVLVGHYWLTSMPVPLAANVACTDYSVAKNGKLVAYRWDGEIALSAQKFYWVGKE</sequence>
<dbReference type="InterPro" id="IPR029052">
    <property type="entry name" value="Metallo-depent_PP-like"/>
</dbReference>
<evidence type="ECO:0000313" key="2">
    <source>
        <dbReference type="EMBL" id="EGF24750.1"/>
    </source>
</evidence>
<reference evidence="2 3" key="1">
    <citation type="journal article" date="2013" name="Mar. Genomics">
        <title>Expression of sulfatases in Rhodopirellula baltica and the diversity of sulfatases in the genus Rhodopirellula.</title>
        <authorList>
            <person name="Wegner C.E."/>
            <person name="Richter-Heitmann T."/>
            <person name="Klindworth A."/>
            <person name="Klockow C."/>
            <person name="Richter M."/>
            <person name="Achstetter T."/>
            <person name="Glockner F.O."/>
            <person name="Harder J."/>
        </authorList>
    </citation>
    <scope>NUCLEOTIDE SEQUENCE [LARGE SCALE GENOMIC DNA]</scope>
    <source>
        <strain evidence="2 3">WH47</strain>
    </source>
</reference>
<dbReference type="AlphaFoldDB" id="F2AZZ7"/>
<name>F2AZZ7_RHOBT</name>
<protein>
    <submittedName>
        <fullName evidence="2">Metallophosphoesterase</fullName>
    </submittedName>
</protein>
<dbReference type="InterPro" id="IPR050126">
    <property type="entry name" value="Ap4A_hydrolase"/>
</dbReference>
<gene>
    <name evidence="2" type="ORF">RBWH47_03117</name>
</gene>
<dbReference type="EMBL" id="AFAR01000272">
    <property type="protein sequence ID" value="EGF24750.1"/>
    <property type="molecule type" value="Genomic_DNA"/>
</dbReference>
<feature type="domain" description="Calcineurin-like phosphoesterase" evidence="1">
    <location>
        <begin position="7"/>
        <end position="157"/>
    </location>
</feature>
<dbReference type="PANTHER" id="PTHR42850:SF7">
    <property type="entry name" value="BIS(5'-NUCLEOSYL)-TETRAPHOSPHATASE PRPE [ASYMMETRICAL]"/>
    <property type="match status" value="1"/>
</dbReference>
<evidence type="ECO:0000259" key="1">
    <source>
        <dbReference type="Pfam" id="PF00149"/>
    </source>
</evidence>
<dbReference type="PATRIC" id="fig|991778.3.peg.5622"/>
<dbReference type="GO" id="GO:0005737">
    <property type="term" value="C:cytoplasm"/>
    <property type="evidence" value="ECO:0007669"/>
    <property type="project" value="TreeGrafter"/>
</dbReference>
<evidence type="ECO:0000313" key="3">
    <source>
        <dbReference type="Proteomes" id="UP000006222"/>
    </source>
</evidence>
<dbReference type="Gene3D" id="3.60.21.10">
    <property type="match status" value="1"/>
</dbReference>
<dbReference type="Proteomes" id="UP000006222">
    <property type="component" value="Unassembled WGS sequence"/>
</dbReference>
<proteinExistence type="predicted"/>
<dbReference type="Pfam" id="PF00149">
    <property type="entry name" value="Metallophos"/>
    <property type="match status" value="1"/>
</dbReference>
<dbReference type="SUPFAM" id="SSF56300">
    <property type="entry name" value="Metallo-dependent phosphatases"/>
    <property type="match status" value="1"/>
</dbReference>
<dbReference type="RefSeq" id="WP_007329207.1">
    <property type="nucleotide sequence ID" value="NZ_AFAR01000272.1"/>
</dbReference>
<dbReference type="PANTHER" id="PTHR42850">
    <property type="entry name" value="METALLOPHOSPHOESTERASE"/>
    <property type="match status" value="1"/>
</dbReference>
<organism evidence="2 3">
    <name type="scientific">Rhodopirellula baltica WH47</name>
    <dbReference type="NCBI Taxonomy" id="991778"/>
    <lineage>
        <taxon>Bacteria</taxon>
        <taxon>Pseudomonadati</taxon>
        <taxon>Planctomycetota</taxon>
        <taxon>Planctomycetia</taxon>
        <taxon>Pirellulales</taxon>
        <taxon>Pirellulaceae</taxon>
        <taxon>Rhodopirellula</taxon>
    </lineage>
</organism>
<dbReference type="GO" id="GO:0016791">
    <property type="term" value="F:phosphatase activity"/>
    <property type="evidence" value="ECO:0007669"/>
    <property type="project" value="TreeGrafter"/>
</dbReference>
<dbReference type="InterPro" id="IPR004843">
    <property type="entry name" value="Calcineurin-like_PHP"/>
</dbReference>
<comment type="caution">
    <text evidence="2">The sequence shown here is derived from an EMBL/GenBank/DDBJ whole genome shotgun (WGS) entry which is preliminary data.</text>
</comment>